<gene>
    <name evidence="3 4" type="primary">LOC113502013</name>
</gene>
<reference evidence="3 4" key="1">
    <citation type="submission" date="2025-04" db="UniProtKB">
        <authorList>
            <consortium name="RefSeq"/>
        </authorList>
    </citation>
    <scope>IDENTIFICATION</scope>
</reference>
<dbReference type="Pfam" id="PF07648">
    <property type="entry name" value="Kazal_2"/>
    <property type="match status" value="2"/>
</dbReference>
<dbReference type="SUPFAM" id="SSF100895">
    <property type="entry name" value="Kazal-type serine protease inhibitors"/>
    <property type="match status" value="1"/>
</dbReference>
<dbReference type="RefSeq" id="XP_026739169.1">
    <property type="nucleotide sequence ID" value="XM_026883368.1"/>
</dbReference>
<accession>A0A7E5WEQ5</accession>
<keyword evidence="2" id="KW-1185">Reference proteome</keyword>
<evidence type="ECO:0000313" key="2">
    <source>
        <dbReference type="Proteomes" id="UP000322000"/>
    </source>
</evidence>
<dbReference type="InterPro" id="IPR036058">
    <property type="entry name" value="Kazal_dom_sf"/>
</dbReference>
<dbReference type="GeneID" id="113502013"/>
<sequence length="306" mass="34733">MEFCGGPRIIHKSSDFEKTQFDKECPDCSETSEPPVCGIRQDGEGYRLRTFRNKCELTKHNCVKGTHFFVTEFYLCNDDKPAAYDNDVTQKEGPAKEAQTIEKLKKIKPLVIVSGSMIDKNNINESIDNFFASTHLVNMPLKQQFLNESTRKVFASILGPRVIFTPWTTKPKNVSTDYLHMPLVKTCFHKCPTKCPDTYAPVCGVPGANTNYPSVVFKNHCFMDVAQCKIVTEELSSSVHTAGYLECAFVFCLGDQLGQVYRLLPVLRTLQHLGRIKKKGRFKYKIRNLRFLSNFIKHPGNVNIMG</sequence>
<feature type="domain" description="Kazal-like" evidence="1">
    <location>
        <begin position="19"/>
        <end position="78"/>
    </location>
</feature>
<organism evidence="2 3">
    <name type="scientific">Trichoplusia ni</name>
    <name type="common">Cabbage looper</name>
    <dbReference type="NCBI Taxonomy" id="7111"/>
    <lineage>
        <taxon>Eukaryota</taxon>
        <taxon>Metazoa</taxon>
        <taxon>Ecdysozoa</taxon>
        <taxon>Arthropoda</taxon>
        <taxon>Hexapoda</taxon>
        <taxon>Insecta</taxon>
        <taxon>Pterygota</taxon>
        <taxon>Neoptera</taxon>
        <taxon>Endopterygota</taxon>
        <taxon>Lepidoptera</taxon>
        <taxon>Glossata</taxon>
        <taxon>Ditrysia</taxon>
        <taxon>Noctuoidea</taxon>
        <taxon>Noctuidae</taxon>
        <taxon>Plusiinae</taxon>
        <taxon>Trichoplusia</taxon>
    </lineage>
</organism>
<evidence type="ECO:0000259" key="1">
    <source>
        <dbReference type="PROSITE" id="PS51465"/>
    </source>
</evidence>
<dbReference type="RefSeq" id="XP_026739170.1">
    <property type="nucleotide sequence ID" value="XM_026883369.1"/>
</dbReference>
<protein>
    <submittedName>
        <fullName evidence="3 4">Uncharacterized protein LOC113502013 isoform X1</fullName>
    </submittedName>
</protein>
<dbReference type="OrthoDB" id="7339438at2759"/>
<dbReference type="Proteomes" id="UP000322000">
    <property type="component" value="Chromosome 16"/>
</dbReference>
<proteinExistence type="predicted"/>
<evidence type="ECO:0000313" key="3">
    <source>
        <dbReference type="RefSeq" id="XP_026739169.1"/>
    </source>
</evidence>
<dbReference type="InterPro" id="IPR002350">
    <property type="entry name" value="Kazal_dom"/>
</dbReference>
<dbReference type="KEGG" id="tnl:113502013"/>
<evidence type="ECO:0000313" key="4">
    <source>
        <dbReference type="RefSeq" id="XP_026739170.1"/>
    </source>
</evidence>
<name>A0A7E5WEQ5_TRINI</name>
<dbReference type="PROSITE" id="PS51465">
    <property type="entry name" value="KAZAL_2"/>
    <property type="match status" value="1"/>
</dbReference>
<dbReference type="Gene3D" id="3.30.60.30">
    <property type="match status" value="2"/>
</dbReference>
<dbReference type="AlphaFoldDB" id="A0A7E5WEQ5"/>